<name>A0ABR4MKV6_9PEZI</name>
<comment type="caution">
    <text evidence="4">The sequence shown here is derived from an EMBL/GenBank/DDBJ whole genome shotgun (WGS) entry which is preliminary data.</text>
</comment>
<evidence type="ECO:0000313" key="4">
    <source>
        <dbReference type="EMBL" id="KAL2888925.1"/>
    </source>
</evidence>
<organism evidence="4 5">
    <name type="scientific">Ceratocystis lukuohia</name>
    <dbReference type="NCBI Taxonomy" id="2019550"/>
    <lineage>
        <taxon>Eukaryota</taxon>
        <taxon>Fungi</taxon>
        <taxon>Dikarya</taxon>
        <taxon>Ascomycota</taxon>
        <taxon>Pezizomycotina</taxon>
        <taxon>Sordariomycetes</taxon>
        <taxon>Hypocreomycetidae</taxon>
        <taxon>Microascales</taxon>
        <taxon>Ceratocystidaceae</taxon>
        <taxon>Ceratocystis</taxon>
    </lineage>
</organism>
<feature type="compositionally biased region" description="Basic and acidic residues" evidence="2">
    <location>
        <begin position="272"/>
        <end position="281"/>
    </location>
</feature>
<evidence type="ECO:0000256" key="2">
    <source>
        <dbReference type="SAM" id="MobiDB-lite"/>
    </source>
</evidence>
<keyword evidence="1" id="KW-0862">Zinc</keyword>
<dbReference type="InterPro" id="IPR036875">
    <property type="entry name" value="Znf_CCHC_sf"/>
</dbReference>
<dbReference type="InterPro" id="IPR001878">
    <property type="entry name" value="Znf_CCHC"/>
</dbReference>
<protein>
    <submittedName>
        <fullName evidence="4">Zinc knuckle</fullName>
    </submittedName>
</protein>
<dbReference type="Pfam" id="PF00098">
    <property type="entry name" value="zf-CCHC"/>
    <property type="match status" value="1"/>
</dbReference>
<feature type="domain" description="CCHC-type" evidence="3">
    <location>
        <begin position="182"/>
        <end position="196"/>
    </location>
</feature>
<evidence type="ECO:0000313" key="5">
    <source>
        <dbReference type="Proteomes" id="UP001610728"/>
    </source>
</evidence>
<dbReference type="SUPFAM" id="SSF57756">
    <property type="entry name" value="Retrovirus zinc finger-like domains"/>
    <property type="match status" value="1"/>
</dbReference>
<feature type="region of interest" description="Disordered" evidence="2">
    <location>
        <begin position="255"/>
        <end position="281"/>
    </location>
</feature>
<dbReference type="PROSITE" id="PS50158">
    <property type="entry name" value="ZF_CCHC"/>
    <property type="match status" value="1"/>
</dbReference>
<dbReference type="RefSeq" id="XP_070860105.1">
    <property type="nucleotide sequence ID" value="XM_071002118.1"/>
</dbReference>
<keyword evidence="1" id="KW-0479">Metal-binding</keyword>
<proteinExistence type="predicted"/>
<evidence type="ECO:0000259" key="3">
    <source>
        <dbReference type="PROSITE" id="PS50158"/>
    </source>
</evidence>
<gene>
    <name evidence="4" type="ORF">HOO65_030426</name>
</gene>
<dbReference type="GeneID" id="98117243"/>
<accession>A0ABR4MKV6</accession>
<sequence length="281" mass="31891">MFTISPNDQLLQRGWSLSLRPDLVLESKLTWPTWHSTVQSSLKEIGLMPEDVDGLPEETKLRIIRVVKDNISLRLQQHVLACESFTLMIEQLQTLTVGELKDPSVQVERELCTLRLKPGENLLEFLERFQLLLARASATGLNLRDTTNTNYLMASWIEQLESIRKAKKTDGRAKSSTKSKSKCYNCGKEGHLMAECWSKKKNHTKQKANQATEEKPCKNLISVKALMKEGKSVLFKDMNVTIDDGKDKMVIPLREDDTVTNQKTSSVSTAQKAREQEVTMP</sequence>
<evidence type="ECO:0000256" key="1">
    <source>
        <dbReference type="PROSITE-ProRule" id="PRU00047"/>
    </source>
</evidence>
<reference evidence="4 5" key="1">
    <citation type="submission" date="2020-05" db="EMBL/GenBank/DDBJ databases">
        <title>Ceratocystis lukuohia genome.</title>
        <authorList>
            <person name="Harrington T.C."/>
            <person name="Kim K."/>
            <person name="Mayers C.G."/>
        </authorList>
    </citation>
    <scope>NUCLEOTIDE SEQUENCE [LARGE SCALE GENOMIC DNA]</scope>
    <source>
        <strain evidence="4 5">C4212</strain>
    </source>
</reference>
<dbReference type="Proteomes" id="UP001610728">
    <property type="component" value="Unassembled WGS sequence"/>
</dbReference>
<dbReference type="SMART" id="SM00343">
    <property type="entry name" value="ZnF_C2HC"/>
    <property type="match status" value="1"/>
</dbReference>
<feature type="compositionally biased region" description="Polar residues" evidence="2">
    <location>
        <begin position="259"/>
        <end position="271"/>
    </location>
</feature>
<dbReference type="Gene3D" id="4.10.60.10">
    <property type="entry name" value="Zinc finger, CCHC-type"/>
    <property type="match status" value="1"/>
</dbReference>
<keyword evidence="5" id="KW-1185">Reference proteome</keyword>
<dbReference type="EMBL" id="JABSNW010000003">
    <property type="protein sequence ID" value="KAL2888925.1"/>
    <property type="molecule type" value="Genomic_DNA"/>
</dbReference>
<keyword evidence="1" id="KW-0863">Zinc-finger</keyword>